<dbReference type="InterPro" id="IPR023631">
    <property type="entry name" value="Amidase_dom"/>
</dbReference>
<gene>
    <name evidence="6" type="ORF">FF100_00220</name>
</gene>
<feature type="compositionally biased region" description="Basic and acidic residues" evidence="4">
    <location>
        <begin position="28"/>
        <end position="40"/>
    </location>
</feature>
<dbReference type="EMBL" id="VDDA01000001">
    <property type="protein sequence ID" value="TNC15739.1"/>
    <property type="molecule type" value="Genomic_DNA"/>
</dbReference>
<comment type="function">
    <text evidence="1">Hydrolyzes indole-3-acetamide (IAM) into indole-3-acetic acid (IAA).</text>
</comment>
<dbReference type="AlphaFoldDB" id="A0A5C4LLU7"/>
<keyword evidence="6" id="KW-0378">Hydrolase</keyword>
<accession>A0A5C4LLU7</accession>
<dbReference type="OrthoDB" id="9814821at2"/>
<feature type="region of interest" description="Disordered" evidence="4">
    <location>
        <begin position="1"/>
        <end position="61"/>
    </location>
</feature>
<dbReference type="SUPFAM" id="SSF75304">
    <property type="entry name" value="Amidase signature (AS) enzymes"/>
    <property type="match status" value="1"/>
</dbReference>
<name>A0A5C4LLU7_9HYPH</name>
<dbReference type="Gene3D" id="3.90.1300.10">
    <property type="entry name" value="Amidase signature (AS) domain"/>
    <property type="match status" value="1"/>
</dbReference>
<organism evidence="6 7">
    <name type="scientific">Methylobacterium terricola</name>
    <dbReference type="NCBI Taxonomy" id="2583531"/>
    <lineage>
        <taxon>Bacteria</taxon>
        <taxon>Pseudomonadati</taxon>
        <taxon>Pseudomonadota</taxon>
        <taxon>Alphaproteobacteria</taxon>
        <taxon>Hyphomicrobiales</taxon>
        <taxon>Methylobacteriaceae</taxon>
        <taxon>Methylobacterium</taxon>
    </lineage>
</organism>
<dbReference type="PANTHER" id="PTHR11895:SF7">
    <property type="entry name" value="GLUTAMYL-TRNA(GLN) AMIDOTRANSFERASE SUBUNIT A, MITOCHONDRIAL"/>
    <property type="match status" value="1"/>
</dbReference>
<feature type="compositionally biased region" description="Basic and acidic residues" evidence="4">
    <location>
        <begin position="1"/>
        <end position="19"/>
    </location>
</feature>
<dbReference type="Pfam" id="PF01425">
    <property type="entry name" value="Amidase"/>
    <property type="match status" value="1"/>
</dbReference>
<dbReference type="InterPro" id="IPR036928">
    <property type="entry name" value="AS_sf"/>
</dbReference>
<dbReference type="PROSITE" id="PS00571">
    <property type="entry name" value="AMIDASES"/>
    <property type="match status" value="1"/>
</dbReference>
<evidence type="ECO:0000256" key="1">
    <source>
        <dbReference type="ARBA" id="ARBA00003871"/>
    </source>
</evidence>
<evidence type="ECO:0000256" key="3">
    <source>
        <dbReference type="ARBA" id="ARBA00021874"/>
    </source>
</evidence>
<reference evidence="6 7" key="1">
    <citation type="submission" date="2019-06" db="EMBL/GenBank/DDBJ databases">
        <title>Genome of Methylobacterium sp. 17Sr1-39.</title>
        <authorList>
            <person name="Seo T."/>
        </authorList>
    </citation>
    <scope>NUCLEOTIDE SEQUENCE [LARGE SCALE GENOMIC DNA]</scope>
    <source>
        <strain evidence="6 7">17Sr1-39</strain>
    </source>
</reference>
<dbReference type="PANTHER" id="PTHR11895">
    <property type="entry name" value="TRANSAMIDASE"/>
    <property type="match status" value="1"/>
</dbReference>
<dbReference type="InterPro" id="IPR020556">
    <property type="entry name" value="Amidase_CS"/>
</dbReference>
<comment type="similarity">
    <text evidence="2">Belongs to the amidase family.</text>
</comment>
<feature type="domain" description="Amidase" evidence="5">
    <location>
        <begin position="138"/>
        <end position="555"/>
    </location>
</feature>
<evidence type="ECO:0000256" key="2">
    <source>
        <dbReference type="ARBA" id="ARBA00009199"/>
    </source>
</evidence>
<proteinExistence type="inferred from homology"/>
<evidence type="ECO:0000313" key="6">
    <source>
        <dbReference type="EMBL" id="TNC15739.1"/>
    </source>
</evidence>
<dbReference type="NCBIfam" id="NF004815">
    <property type="entry name" value="PRK06169.1"/>
    <property type="match status" value="1"/>
</dbReference>
<dbReference type="Proteomes" id="UP000305267">
    <property type="component" value="Unassembled WGS sequence"/>
</dbReference>
<dbReference type="GO" id="GO:0016787">
    <property type="term" value="F:hydrolase activity"/>
    <property type="evidence" value="ECO:0007669"/>
    <property type="project" value="UniProtKB-KW"/>
</dbReference>
<keyword evidence="7" id="KW-1185">Reference proteome</keyword>
<comment type="caution">
    <text evidence="6">The sequence shown here is derived from an EMBL/GenBank/DDBJ whole genome shotgun (WGS) entry which is preliminary data.</text>
</comment>
<evidence type="ECO:0000259" key="5">
    <source>
        <dbReference type="Pfam" id="PF01425"/>
    </source>
</evidence>
<evidence type="ECO:0000313" key="7">
    <source>
        <dbReference type="Proteomes" id="UP000305267"/>
    </source>
</evidence>
<sequence>MHRPYLDPEPLHREDRRGVADMAVGDMGLDRQDVHRDTKPRAGGGEARTVPEPAAPGNRANQSNPVIVQARARACGHETCSAPGGTAAIGETGMEPELAQGAGAALVVQGAALVAQGAPTALDLSRGFSEGSLSPVMVLEQSLERLAAVNPVLNAAILIDPGTGRRMAEASARRWREGRPLSPLDGVPVAVKDTNHVAGWPTRYGAATTPDAPAPEDSPGVARLREAGAVFFCKTATPEFGWKGITHGSLTGVTRNPYDPSRTPGGSSGGSAALVAAGVVPLATGGDGGGSIRIPAAFTGVFGLKPTFGLVPYGTTSLGWLPVFGGLSRDVRDGALMLGVLARPDWRDAFAVPQPEVDYLGGVDAGVGGLRIAVSRDLGFPIVEPAVAASVERGVAALARAGAEVREVALDLSPLRDALDVIWRAAFAGSLRHLTGADLQRLEPDLLDLVVSARDLTAAHLQRAQDDARAHCQAMQRFHQDHDLLVTPTLPIPAFAAGLNTPDPARFPRWYDWTPLTWPFNLSRQPASSVPCGLAHGLPVGLQVVGPLFGESLVLRASRVVERAVNERP</sequence>
<dbReference type="InterPro" id="IPR000120">
    <property type="entry name" value="Amidase"/>
</dbReference>
<protein>
    <recommendedName>
        <fullName evidence="3">Indoleacetamide hydrolase</fullName>
    </recommendedName>
</protein>
<evidence type="ECO:0000256" key="4">
    <source>
        <dbReference type="SAM" id="MobiDB-lite"/>
    </source>
</evidence>